<accession>A0A3S5A8Q4</accession>
<dbReference type="EMBL" id="CAAALY010058726">
    <property type="protein sequence ID" value="VEL22858.1"/>
    <property type="molecule type" value="Genomic_DNA"/>
</dbReference>
<comment type="caution">
    <text evidence="2">The sequence shown here is derived from an EMBL/GenBank/DDBJ whole genome shotgun (WGS) entry which is preliminary data.</text>
</comment>
<organism evidence="2 3">
    <name type="scientific">Protopolystoma xenopodis</name>
    <dbReference type="NCBI Taxonomy" id="117903"/>
    <lineage>
        <taxon>Eukaryota</taxon>
        <taxon>Metazoa</taxon>
        <taxon>Spiralia</taxon>
        <taxon>Lophotrochozoa</taxon>
        <taxon>Platyhelminthes</taxon>
        <taxon>Monogenea</taxon>
        <taxon>Polyopisthocotylea</taxon>
        <taxon>Polystomatidea</taxon>
        <taxon>Polystomatidae</taxon>
        <taxon>Protopolystoma</taxon>
    </lineage>
</organism>
<reference evidence="2" key="1">
    <citation type="submission" date="2018-11" db="EMBL/GenBank/DDBJ databases">
        <authorList>
            <consortium name="Pathogen Informatics"/>
        </authorList>
    </citation>
    <scope>NUCLEOTIDE SEQUENCE</scope>
</reference>
<evidence type="ECO:0000256" key="1">
    <source>
        <dbReference type="SAM" id="MobiDB-lite"/>
    </source>
</evidence>
<feature type="region of interest" description="Disordered" evidence="1">
    <location>
        <begin position="1"/>
        <end position="42"/>
    </location>
</feature>
<name>A0A3S5A8Q4_9PLAT</name>
<feature type="compositionally biased region" description="Polar residues" evidence="1">
    <location>
        <begin position="9"/>
        <end position="27"/>
    </location>
</feature>
<sequence length="112" mass="12544">MRGLVWASRGQSQPAPLDSATQATSKGSAKPEREAESQLAEQGLSVEWARMKRVEDFPFLSRLKPQTWQSRTNTQEATRTRLPRQDVPTVSEGVHLVYSNFVDLHKNIAGPL</sequence>
<protein>
    <submittedName>
        <fullName evidence="2">Uncharacterized protein</fullName>
    </submittedName>
</protein>
<evidence type="ECO:0000313" key="3">
    <source>
        <dbReference type="Proteomes" id="UP000784294"/>
    </source>
</evidence>
<keyword evidence="3" id="KW-1185">Reference proteome</keyword>
<dbReference type="AlphaFoldDB" id="A0A3S5A8Q4"/>
<evidence type="ECO:0000313" key="2">
    <source>
        <dbReference type="EMBL" id="VEL22858.1"/>
    </source>
</evidence>
<gene>
    <name evidence="2" type="ORF">PXEA_LOCUS16298</name>
</gene>
<proteinExistence type="predicted"/>
<dbReference type="Proteomes" id="UP000784294">
    <property type="component" value="Unassembled WGS sequence"/>
</dbReference>